<protein>
    <submittedName>
        <fullName evidence="1">Periplasmic protein</fullName>
    </submittedName>
</protein>
<keyword evidence="2" id="KW-1185">Reference proteome</keyword>
<evidence type="ECO:0000313" key="2">
    <source>
        <dbReference type="Proteomes" id="UP000613743"/>
    </source>
</evidence>
<reference evidence="1" key="1">
    <citation type="journal article" date="2014" name="Int. J. Syst. Evol. Microbiol.">
        <title>Complete genome sequence of Corynebacterium casei LMG S-19264T (=DSM 44701T), isolated from a smear-ripened cheese.</title>
        <authorList>
            <consortium name="US DOE Joint Genome Institute (JGI-PGF)"/>
            <person name="Walter F."/>
            <person name="Albersmeier A."/>
            <person name="Kalinowski J."/>
            <person name="Ruckert C."/>
        </authorList>
    </citation>
    <scope>NUCLEOTIDE SEQUENCE</scope>
    <source>
        <strain evidence="1">JCM 30804</strain>
    </source>
</reference>
<organism evidence="1 2">
    <name type="scientific">Shewanella gelidii</name>
    <dbReference type="NCBI Taxonomy" id="1642821"/>
    <lineage>
        <taxon>Bacteria</taxon>
        <taxon>Pseudomonadati</taxon>
        <taxon>Pseudomonadota</taxon>
        <taxon>Gammaproteobacteria</taxon>
        <taxon>Alteromonadales</taxon>
        <taxon>Shewanellaceae</taxon>
        <taxon>Shewanella</taxon>
    </lineage>
</organism>
<evidence type="ECO:0000313" key="1">
    <source>
        <dbReference type="EMBL" id="GGI80946.1"/>
    </source>
</evidence>
<dbReference type="EMBL" id="BMPZ01000003">
    <property type="protein sequence ID" value="GGI80946.1"/>
    <property type="molecule type" value="Genomic_DNA"/>
</dbReference>
<dbReference type="Proteomes" id="UP000613743">
    <property type="component" value="Unassembled WGS sequence"/>
</dbReference>
<sequence length="155" mass="17298">MKHWIAVFCLVVANFVQADTYREGDVLIPTVIDDQFGNELVIDEKTHMLLFSRDMEGGKVVQQALEKFPQGELTNRVVYVADIHQMPLLVAKFVAIPKMQDFDFSVGLDRAGEKTAALPGEAEKATLILLDGLTVKQVKLFDKPELLVKALATRL</sequence>
<name>A0A917JS11_9GAMM</name>
<dbReference type="RefSeq" id="WP_188919970.1">
    <property type="nucleotide sequence ID" value="NZ_BMPZ01000003.1"/>
</dbReference>
<comment type="caution">
    <text evidence="1">The sequence shown here is derived from an EMBL/GenBank/DDBJ whole genome shotgun (WGS) entry which is preliminary data.</text>
</comment>
<dbReference type="AlphaFoldDB" id="A0A917JS11"/>
<proteinExistence type="predicted"/>
<accession>A0A917JS11</accession>
<gene>
    <name evidence="1" type="ORF">GCM10009332_17880</name>
</gene>
<reference evidence="1" key="2">
    <citation type="submission" date="2020-09" db="EMBL/GenBank/DDBJ databases">
        <authorList>
            <person name="Sun Q."/>
            <person name="Ohkuma M."/>
        </authorList>
    </citation>
    <scope>NUCLEOTIDE SEQUENCE</scope>
    <source>
        <strain evidence="1">JCM 30804</strain>
    </source>
</reference>